<gene>
    <name evidence="1" type="ORF">NT02SARS_0945</name>
</gene>
<name>J4WY79_9GAMM</name>
<dbReference type="HOGENOM" id="CLU_1873988_0_0_6"/>
<proteinExistence type="predicted"/>
<evidence type="ECO:0000313" key="2">
    <source>
        <dbReference type="Proteomes" id="UP000010116"/>
    </source>
</evidence>
<dbReference type="Proteomes" id="UP000010116">
    <property type="component" value="Unassembled WGS sequence"/>
</dbReference>
<dbReference type="EMBL" id="JH611185">
    <property type="protein sequence ID" value="EJP72820.1"/>
    <property type="molecule type" value="Genomic_DNA"/>
</dbReference>
<accession>J4WY79</accession>
<evidence type="ECO:0000313" key="1">
    <source>
        <dbReference type="EMBL" id="EJP72820.1"/>
    </source>
</evidence>
<dbReference type="AlphaFoldDB" id="J4WY79"/>
<sequence>MKSDFITYKSNEEIEKLKLDLASISSDDYMVIQNKYNFISGDAYKDIKGNSSLLPQEVVFNVSQMKVGESRLIETDDGIYHLTVNNITLPNATYVSEVKEEYTEFANTQSRSGIIDLLNDQLYTNARINVNIGAAN</sequence>
<protein>
    <submittedName>
        <fullName evidence="1">Uncharacterized protein</fullName>
    </submittedName>
</protein>
<organism evidence="1 2">
    <name type="scientific">SAR86 cluster bacterium SAR86B</name>
    <dbReference type="NCBI Taxonomy" id="1123867"/>
    <lineage>
        <taxon>Bacteria</taxon>
        <taxon>Pseudomonadati</taxon>
        <taxon>Pseudomonadota</taxon>
        <taxon>Gammaproteobacteria</taxon>
        <taxon>SAR86 cluster</taxon>
    </lineage>
</organism>
<reference evidence="1 2" key="1">
    <citation type="journal article" date="2012" name="ISME J.">
        <title>Genomic insights to SAR86, an abundant and uncultivated marine bacterial lineage.</title>
        <authorList>
            <person name="Dupont C.L."/>
            <person name="Rusch D.B."/>
            <person name="Yooseph S."/>
            <person name="Lombardo M.J."/>
            <person name="Richter R.A."/>
            <person name="Valas R."/>
            <person name="Novotny M."/>
            <person name="Yee-Greenbaum J."/>
            <person name="Selengut J.D."/>
            <person name="Haft D.H."/>
            <person name="Halpern A.L."/>
            <person name="Lasken R.S."/>
            <person name="Nealson K."/>
            <person name="Friedman R."/>
            <person name="Venter J.C."/>
        </authorList>
    </citation>
    <scope>NUCLEOTIDE SEQUENCE [LARGE SCALE GENOMIC DNA]</scope>
</reference>